<dbReference type="OrthoDB" id="9768127at2"/>
<dbReference type="Gene3D" id="3.30.420.40">
    <property type="match status" value="2"/>
</dbReference>
<evidence type="ECO:0000256" key="2">
    <source>
        <dbReference type="ARBA" id="ARBA00022618"/>
    </source>
</evidence>
<dbReference type="SMART" id="SM00842">
    <property type="entry name" value="FtsA"/>
    <property type="match status" value="1"/>
</dbReference>
<feature type="compositionally biased region" description="Basic and acidic residues" evidence="7">
    <location>
        <begin position="421"/>
        <end position="434"/>
    </location>
</feature>
<comment type="similarity">
    <text evidence="5 6">Belongs to the FtsA/MreB family.</text>
</comment>
<dbReference type="InterPro" id="IPR050696">
    <property type="entry name" value="FtsA/MreB"/>
</dbReference>
<dbReference type="AlphaFoldDB" id="A0A3N0WSF6"/>
<protein>
    <recommendedName>
        <fullName evidence="5 6">Cell division protein FtsA</fullName>
    </recommendedName>
</protein>
<evidence type="ECO:0000313" key="9">
    <source>
        <dbReference type="EMBL" id="ROI07845.1"/>
    </source>
</evidence>
<reference evidence="10" key="2">
    <citation type="submission" date="2018-11" db="EMBL/GenBank/DDBJ databases">
        <title>Proposal to divide the Flavobacteriaceae and reorganize its genera based on Amino Acid Identity values calculated from whole genome sequences.</title>
        <authorList>
            <person name="Nicholson A.C."/>
            <person name="Gulvik C.A."/>
            <person name="Whitney A.M."/>
            <person name="Humrighouse B.W."/>
            <person name="Bell M."/>
            <person name="Holmens B."/>
            <person name="Steigerwalt A."/>
            <person name="Villarma A."/>
            <person name="Sheth M."/>
            <person name="Batra D."/>
            <person name="Pryor J."/>
            <person name="Bernardet J.-F."/>
            <person name="Hugo C."/>
            <person name="Kampfer P."/>
            <person name="Newman J."/>
            <person name="Mcquiston J.R."/>
        </authorList>
    </citation>
    <scope>NUCLEOTIDE SEQUENCE [LARGE SCALE GENOMIC DNA]</scope>
    <source>
        <strain evidence="10">H3056</strain>
    </source>
</reference>
<evidence type="ECO:0000256" key="6">
    <source>
        <dbReference type="PIRNR" id="PIRNR003101"/>
    </source>
</evidence>
<dbReference type="Pfam" id="PF14450">
    <property type="entry name" value="FtsA"/>
    <property type="match status" value="1"/>
</dbReference>
<comment type="subunit">
    <text evidence="5">Self-interacts. Interacts with FtsZ.</text>
</comment>
<gene>
    <name evidence="5 9" type="primary">ftsA</name>
    <name evidence="9" type="ORF">EGI11_09210</name>
</gene>
<comment type="caution">
    <text evidence="9">The sequence shown here is derived from an EMBL/GenBank/DDBJ whole genome shotgun (WGS) entry which is preliminary data.</text>
</comment>
<dbReference type="EMBL" id="RJUG01000004">
    <property type="protein sequence ID" value="ROI07845.1"/>
    <property type="molecule type" value="Genomic_DNA"/>
</dbReference>
<dbReference type="InterPro" id="IPR043129">
    <property type="entry name" value="ATPase_NBD"/>
</dbReference>
<dbReference type="Gene3D" id="3.30.1490.110">
    <property type="match status" value="1"/>
</dbReference>
<evidence type="ECO:0000259" key="8">
    <source>
        <dbReference type="SMART" id="SM00842"/>
    </source>
</evidence>
<comment type="subcellular location">
    <subcellularLocation>
        <location evidence="5">Cell membrane</location>
        <topology evidence="5">Peripheral membrane protein</topology>
        <orientation evidence="5">Cytoplasmic side</orientation>
    </subcellularLocation>
    <text evidence="5">Localizes to the Z ring in an FtsZ-dependent manner. Targeted to the membrane through a conserved C-terminal amphipathic helix.</text>
</comment>
<accession>A0A3N0WSF6</accession>
<dbReference type="InterPro" id="IPR003494">
    <property type="entry name" value="SHS2_FtsA"/>
</dbReference>
<dbReference type="RefSeq" id="WP_123266160.1">
    <property type="nucleotide sequence ID" value="NZ_RJUG01000004.1"/>
</dbReference>
<name>A0A3N0WSF6_9FLAO</name>
<evidence type="ECO:0000256" key="3">
    <source>
        <dbReference type="ARBA" id="ARBA00023136"/>
    </source>
</evidence>
<dbReference type="GO" id="GO:0032153">
    <property type="term" value="C:cell division site"/>
    <property type="evidence" value="ECO:0007669"/>
    <property type="project" value="UniProtKB-UniRule"/>
</dbReference>
<comment type="function">
    <text evidence="5 6">Cell division protein that is involved in the assembly of the Z ring. May serve as a membrane anchor for the Z ring.</text>
</comment>
<dbReference type="NCBIfam" id="TIGR01174">
    <property type="entry name" value="ftsA"/>
    <property type="match status" value="1"/>
</dbReference>
<evidence type="ECO:0000256" key="5">
    <source>
        <dbReference type="HAMAP-Rule" id="MF_02033"/>
    </source>
</evidence>
<dbReference type="PANTHER" id="PTHR32432">
    <property type="entry name" value="CELL DIVISION PROTEIN FTSA-RELATED"/>
    <property type="match status" value="1"/>
</dbReference>
<evidence type="ECO:0000256" key="7">
    <source>
        <dbReference type="SAM" id="MobiDB-lite"/>
    </source>
</evidence>
<dbReference type="PIRSF" id="PIRSF003101">
    <property type="entry name" value="FtsA"/>
    <property type="match status" value="1"/>
</dbReference>
<dbReference type="PANTHER" id="PTHR32432:SF4">
    <property type="entry name" value="CELL DIVISION PROTEIN FTSA"/>
    <property type="match status" value="1"/>
</dbReference>
<reference evidence="10" key="1">
    <citation type="submission" date="2018-11" db="EMBL/GenBank/DDBJ databases">
        <title>Proposal to divide the Flavobacteriaceae and reorganize its genera based on Amino Acid Identity values calculated from whole genome sequences.</title>
        <authorList>
            <person name="Nicholson A.C."/>
            <person name="Gulvik C.A."/>
            <person name="Whitney A.M."/>
            <person name="Humrighouse B.W."/>
            <person name="Bell M."/>
            <person name="Holmes B."/>
            <person name="Steigerwalt A."/>
            <person name="Villarma A."/>
            <person name="Sheth M."/>
            <person name="Batra D."/>
            <person name="Pryor J."/>
            <person name="Bernardet J.-F."/>
            <person name="Hugo C."/>
            <person name="Kampfer P."/>
            <person name="Newman J."/>
            <person name="Mcquiston J.R."/>
        </authorList>
    </citation>
    <scope>NUCLEOTIDE SEQUENCE [LARGE SCALE GENOMIC DNA]</scope>
    <source>
        <strain evidence="10">H3056</strain>
    </source>
</reference>
<dbReference type="GO" id="GO:0009898">
    <property type="term" value="C:cytoplasmic side of plasma membrane"/>
    <property type="evidence" value="ECO:0007669"/>
    <property type="project" value="UniProtKB-UniRule"/>
</dbReference>
<evidence type="ECO:0000256" key="1">
    <source>
        <dbReference type="ARBA" id="ARBA00022475"/>
    </source>
</evidence>
<dbReference type="GO" id="GO:0043093">
    <property type="term" value="P:FtsZ-dependent cytokinesis"/>
    <property type="evidence" value="ECO:0007669"/>
    <property type="project" value="UniProtKB-UniRule"/>
</dbReference>
<feature type="domain" description="SHS2" evidence="8">
    <location>
        <begin position="7"/>
        <end position="195"/>
    </location>
</feature>
<dbReference type="CDD" id="cd24048">
    <property type="entry name" value="ASKHA_NBD_FtsA"/>
    <property type="match status" value="1"/>
</dbReference>
<keyword evidence="1 5" id="KW-1003">Cell membrane</keyword>
<dbReference type="InterPro" id="IPR020823">
    <property type="entry name" value="Cell_div_FtsA"/>
</dbReference>
<keyword evidence="4 5" id="KW-0131">Cell cycle</keyword>
<feature type="region of interest" description="Disordered" evidence="7">
    <location>
        <begin position="389"/>
        <end position="435"/>
    </location>
</feature>
<organism evidence="9 10">
    <name type="scientific">Kaistella daneshvariae</name>
    <dbReference type="NCBI Taxonomy" id="2487074"/>
    <lineage>
        <taxon>Bacteria</taxon>
        <taxon>Pseudomonadati</taxon>
        <taxon>Bacteroidota</taxon>
        <taxon>Flavobacteriia</taxon>
        <taxon>Flavobacteriales</taxon>
        <taxon>Weeksellaceae</taxon>
        <taxon>Chryseobacterium group</taxon>
        <taxon>Kaistella</taxon>
    </lineage>
</organism>
<evidence type="ECO:0000256" key="4">
    <source>
        <dbReference type="ARBA" id="ARBA00023306"/>
    </source>
</evidence>
<dbReference type="SUPFAM" id="SSF53067">
    <property type="entry name" value="Actin-like ATPase domain"/>
    <property type="match status" value="2"/>
</dbReference>
<feature type="compositionally biased region" description="Basic and acidic residues" evidence="7">
    <location>
        <begin position="389"/>
        <end position="405"/>
    </location>
</feature>
<proteinExistence type="inferred from homology"/>
<keyword evidence="3 5" id="KW-0472">Membrane</keyword>
<keyword evidence="2 5" id="KW-0132">Cell division</keyword>
<dbReference type="Pfam" id="PF02491">
    <property type="entry name" value="SHS2_FTSA"/>
    <property type="match status" value="1"/>
</dbReference>
<evidence type="ECO:0000313" key="10">
    <source>
        <dbReference type="Proteomes" id="UP000270224"/>
    </source>
</evidence>
<dbReference type="HAMAP" id="MF_02033">
    <property type="entry name" value="FtsA"/>
    <property type="match status" value="1"/>
</dbReference>
<sequence>MENHEYSVGLDIGTTKIVAIVGRRNAHGKIEVLGVGTAKSLGVHKGIVNNISQTIQSIKSAVAQAQSSAEVPIHKVTVGIAGKHIRSLQHSDYIMRENPDQYITDDDIEKLKDQVKQLVMLPGEEIIHVLPQEYKVDSQGEIQEPVGMHGTRLEANFHVVVGQMGSIRNIARCVREAGLVMEALTLEPLASSEAVLTKEEKEAGVAIVDIGGGTTDIAIFKDNIIRHTCVIPYGGGIITEDIKEGCSIIEKHAEKLKVNFGSAVPELEKDSTFVTIPGLHGRPDKEISLKTLAQIINARVEEILEMVNTELKAYGAFEQKKKLIAGIVLTGGGSNLRHLRQLANYTTGFDSRIGFANEYVVNDKSQLLKGPEFATSIGLLMESLKIRDKKGTPQPVEEKKAETAAKNETPVAVENSEQQEEISREEHIAQSAEKRRNKLTIGQKIMESVKKFFEEVE</sequence>
<dbReference type="Proteomes" id="UP000270224">
    <property type="component" value="Unassembled WGS sequence"/>
</dbReference>